<keyword evidence="4" id="KW-1185">Reference proteome</keyword>
<dbReference type="InterPro" id="IPR036873">
    <property type="entry name" value="Rhodanese-like_dom_sf"/>
</dbReference>
<evidence type="ECO:0000313" key="4">
    <source>
        <dbReference type="Proteomes" id="UP000078386"/>
    </source>
</evidence>
<dbReference type="Proteomes" id="UP000078386">
    <property type="component" value="Unassembled WGS sequence"/>
</dbReference>
<proteinExistence type="predicted"/>
<dbReference type="Gene3D" id="3.40.250.10">
    <property type="entry name" value="Rhodanese-like domain"/>
    <property type="match status" value="1"/>
</dbReference>
<dbReference type="PANTHER" id="PTHR43031:SF18">
    <property type="entry name" value="RHODANESE-RELATED SULFURTRANSFERASES"/>
    <property type="match status" value="1"/>
</dbReference>
<feature type="chain" id="PRO_5008595627" evidence="1">
    <location>
        <begin position="27"/>
        <end position="112"/>
    </location>
</feature>
<gene>
    <name evidence="3" type="ORF">M989_02505</name>
</gene>
<dbReference type="Pfam" id="PF00581">
    <property type="entry name" value="Rhodanese"/>
    <property type="match status" value="1"/>
</dbReference>
<evidence type="ECO:0000259" key="2">
    <source>
        <dbReference type="PROSITE" id="PS50206"/>
    </source>
</evidence>
<sequence>MSQQARLLKNMLFAGAVLLTSTASWAAEHWIDVRTPEQYQETHVQGAVNIPLKQLAERIGEVTQDKNDTLYLYCNTGNQSGKAETLLQKMGYKNAVNEGGLKDVEKKQPLLK</sequence>
<dbReference type="PATRIC" id="fig|1354264.4.peg.2607"/>
<feature type="domain" description="Rhodanese" evidence="2">
    <location>
        <begin position="24"/>
        <end position="112"/>
    </location>
</feature>
<comment type="caution">
    <text evidence="3">The sequence shown here is derived from an EMBL/GenBank/DDBJ whole genome shotgun (WGS) entry which is preliminary data.</text>
</comment>
<evidence type="ECO:0000256" key="1">
    <source>
        <dbReference type="SAM" id="SignalP"/>
    </source>
</evidence>
<dbReference type="PROSITE" id="PS50206">
    <property type="entry name" value="RHODANESE_3"/>
    <property type="match status" value="1"/>
</dbReference>
<feature type="signal peptide" evidence="1">
    <location>
        <begin position="1"/>
        <end position="26"/>
    </location>
</feature>
<dbReference type="CDD" id="cd00158">
    <property type="entry name" value="RHOD"/>
    <property type="match status" value="1"/>
</dbReference>
<dbReference type="InterPro" id="IPR050229">
    <property type="entry name" value="GlpE_sulfurtransferase"/>
</dbReference>
<dbReference type="PANTHER" id="PTHR43031">
    <property type="entry name" value="FAD-DEPENDENT OXIDOREDUCTASE"/>
    <property type="match status" value="1"/>
</dbReference>
<protein>
    <submittedName>
        <fullName evidence="3">Phage shock protein E</fullName>
    </submittedName>
</protein>
<dbReference type="InterPro" id="IPR001763">
    <property type="entry name" value="Rhodanese-like_dom"/>
</dbReference>
<dbReference type="NCBIfam" id="NF007627">
    <property type="entry name" value="PRK10287.1"/>
    <property type="match status" value="1"/>
</dbReference>
<accession>A0A1B7JX99</accession>
<dbReference type="SMART" id="SM00450">
    <property type="entry name" value="RHOD"/>
    <property type="match status" value="1"/>
</dbReference>
<keyword evidence="1" id="KW-0732">Signal</keyword>
<dbReference type="EMBL" id="LXEU01000049">
    <property type="protein sequence ID" value="OAT52537.1"/>
    <property type="molecule type" value="Genomic_DNA"/>
</dbReference>
<dbReference type="RefSeq" id="WP_064545747.1">
    <property type="nucleotide sequence ID" value="NZ_LXEU01000049.1"/>
</dbReference>
<name>A0A1B7JX99_9ENTR</name>
<evidence type="ECO:0000313" key="3">
    <source>
        <dbReference type="EMBL" id="OAT52537.1"/>
    </source>
</evidence>
<organism evidence="3 4">
    <name type="scientific">Kluyvera georgiana ATCC 51603</name>
    <dbReference type="NCBI Taxonomy" id="1354264"/>
    <lineage>
        <taxon>Bacteria</taxon>
        <taxon>Pseudomonadati</taxon>
        <taxon>Pseudomonadota</taxon>
        <taxon>Gammaproteobacteria</taxon>
        <taxon>Enterobacterales</taxon>
        <taxon>Enterobacteriaceae</taxon>
        <taxon>Kluyvera</taxon>
    </lineage>
</organism>
<reference evidence="3 4" key="1">
    <citation type="submission" date="2016-04" db="EMBL/GenBank/DDBJ databases">
        <title>ATOL: Assembling a taxonomically balanced genome-scale reconstruction of the evolutionary history of the Enterobacteriaceae.</title>
        <authorList>
            <person name="Plunkett G.III."/>
            <person name="Neeno-Eckwall E.C."/>
            <person name="Glasner J.D."/>
            <person name="Perna N.T."/>
        </authorList>
    </citation>
    <scope>NUCLEOTIDE SEQUENCE [LARGE SCALE GENOMIC DNA]</scope>
    <source>
        <strain evidence="3 4">ATCC 51603</strain>
    </source>
</reference>
<dbReference type="AlphaFoldDB" id="A0A1B7JX99"/>
<dbReference type="SUPFAM" id="SSF52821">
    <property type="entry name" value="Rhodanese/Cell cycle control phosphatase"/>
    <property type="match status" value="1"/>
</dbReference>